<organism evidence="2 3">
    <name type="scientific">Rehmannia glutinosa</name>
    <name type="common">Chinese foxglove</name>
    <dbReference type="NCBI Taxonomy" id="99300"/>
    <lineage>
        <taxon>Eukaryota</taxon>
        <taxon>Viridiplantae</taxon>
        <taxon>Streptophyta</taxon>
        <taxon>Embryophyta</taxon>
        <taxon>Tracheophyta</taxon>
        <taxon>Spermatophyta</taxon>
        <taxon>Magnoliopsida</taxon>
        <taxon>eudicotyledons</taxon>
        <taxon>Gunneridae</taxon>
        <taxon>Pentapetalae</taxon>
        <taxon>asterids</taxon>
        <taxon>lamiids</taxon>
        <taxon>Lamiales</taxon>
        <taxon>Orobanchaceae</taxon>
        <taxon>Rehmannieae</taxon>
        <taxon>Rehmannia</taxon>
    </lineage>
</organism>
<accession>A0ABR0UUY8</accession>
<dbReference type="PANTHER" id="PTHR33564">
    <property type="entry name" value="TRANSMEMBRANE PROTEIN"/>
    <property type="match status" value="1"/>
</dbReference>
<keyword evidence="3" id="KW-1185">Reference proteome</keyword>
<dbReference type="Proteomes" id="UP001318860">
    <property type="component" value="Unassembled WGS sequence"/>
</dbReference>
<evidence type="ECO:0000256" key="1">
    <source>
        <dbReference type="SAM" id="Phobius"/>
    </source>
</evidence>
<evidence type="ECO:0000313" key="2">
    <source>
        <dbReference type="EMBL" id="KAK6126515.1"/>
    </source>
</evidence>
<feature type="transmembrane region" description="Helical" evidence="1">
    <location>
        <begin position="6"/>
        <end position="24"/>
    </location>
</feature>
<keyword evidence="1" id="KW-1133">Transmembrane helix</keyword>
<name>A0ABR0UUY8_REHGL</name>
<keyword evidence="1" id="KW-0812">Transmembrane</keyword>
<sequence>MDSSLGTGFMAVFAVSGSVVFLAMQAHKRLLSNFFKEMEFQFKNSTGTLKGDPKKKVRFADEVTADQKDSGKKCISRISRNNHNNENLEAMPQNWQVMYKGILQYRNLRGITDFLHAFFCGVLRGGGAAVAGDSLVSFLCTCSGFW</sequence>
<dbReference type="PANTHER" id="PTHR33564:SF8">
    <property type="entry name" value="TRANSMEMBRANE PROTEIN"/>
    <property type="match status" value="1"/>
</dbReference>
<keyword evidence="1" id="KW-0472">Membrane</keyword>
<reference evidence="2 3" key="1">
    <citation type="journal article" date="2021" name="Comput. Struct. Biotechnol. J.">
        <title>De novo genome assembly of the potent medicinal plant Rehmannia glutinosa using nanopore technology.</title>
        <authorList>
            <person name="Ma L."/>
            <person name="Dong C."/>
            <person name="Song C."/>
            <person name="Wang X."/>
            <person name="Zheng X."/>
            <person name="Niu Y."/>
            <person name="Chen S."/>
            <person name="Feng W."/>
        </authorList>
    </citation>
    <scope>NUCLEOTIDE SEQUENCE [LARGE SCALE GENOMIC DNA]</scope>
    <source>
        <strain evidence="2">DH-2019</strain>
    </source>
</reference>
<proteinExistence type="predicted"/>
<comment type="caution">
    <text evidence="2">The sequence shown here is derived from an EMBL/GenBank/DDBJ whole genome shotgun (WGS) entry which is preliminary data.</text>
</comment>
<protein>
    <submittedName>
        <fullName evidence="2">Uncharacterized protein</fullName>
    </submittedName>
</protein>
<evidence type="ECO:0000313" key="3">
    <source>
        <dbReference type="Proteomes" id="UP001318860"/>
    </source>
</evidence>
<gene>
    <name evidence="2" type="ORF">DH2020_039749</name>
</gene>
<dbReference type="EMBL" id="JABTTQ020002042">
    <property type="protein sequence ID" value="KAK6126515.1"/>
    <property type="molecule type" value="Genomic_DNA"/>
</dbReference>